<dbReference type="InterPro" id="IPR044749">
    <property type="entry name" value="FANCM_DEXDc"/>
</dbReference>
<evidence type="ECO:0000256" key="5">
    <source>
        <dbReference type="ARBA" id="ARBA00022801"/>
    </source>
</evidence>
<keyword evidence="5" id="KW-0378">Hydrolase</keyword>
<dbReference type="CDD" id="cd18033">
    <property type="entry name" value="DEXDc_FANCM"/>
    <property type="match status" value="1"/>
</dbReference>
<dbReference type="GO" id="GO:0035825">
    <property type="term" value="P:homologous recombination"/>
    <property type="evidence" value="ECO:0007669"/>
    <property type="project" value="UniProtKB-ARBA"/>
</dbReference>
<keyword evidence="3" id="KW-0547">Nucleotide-binding</keyword>
<sequence>PHSLPQCLGRPRCLPGTGESEAAGAIWIYPTNLPVRPYQERMAGAALLANTLVCLPTGLGKTFVAAVVMYNFYRWFPSGKVLFLAPTKPLVAQQMEACGRLMGIPWRDMAEMTGGTQALGRRELWNTKRVFFLTPQIMVNDLSRGTCPAVDIKCLVIDEAHKALGNHAYCQVVRELSKYTNQFRVLALSATPGSDTKAVQQVISNLLIAQIEVCAEDSPEIQPYSHERQVEKIVVPLGEELVEIQNTYIKVLEAFAGRLIKVGVLSRREIPSLTKYQIILARDQYRKNPSAQHAGIHQGIIEGDFALCISLYHGYELLLQMGIRSLFIYLWGIMDGSKGLSRTKSELGRNEDFIKLYQQLQDVFSDTVVAPESAGKKEFVYSHPKLKKLEEIVIEHFESWKQGCSGEVMIFSSFRDSVQEIAEMLARLSPAVRAMTFVGHSSGKSTKGFTQKEQLEVVRRFREGGYNTLVSTCVGEEGLDIGEVDLIVCFDAQRSPVRLVQRMGRTGRRRHGRIVVILAQGREERTYNQSQCNKRSIHKAISGNKTLHFYQHSPRMVPEGINPKVHKMFISAEEQEPSSSRMLSKERRSSSLQHRSIFFPLPEFWVLFFWGFF</sequence>
<evidence type="ECO:0000313" key="14">
    <source>
        <dbReference type="Ensembl" id="ENSCCEP00000025291.1"/>
    </source>
</evidence>
<keyword evidence="9" id="KW-0539">Nucleus</keyword>
<keyword evidence="15" id="KW-1185">Reference proteome</keyword>
<dbReference type="InterPro" id="IPR014001">
    <property type="entry name" value="Helicase_ATP-bd"/>
</dbReference>
<comment type="subcellular location">
    <subcellularLocation>
        <location evidence="1">Nucleus</location>
    </subcellularLocation>
</comment>
<reference evidence="14" key="1">
    <citation type="submission" date="2025-08" db="UniProtKB">
        <authorList>
            <consortium name="Ensembl"/>
        </authorList>
    </citation>
    <scope>IDENTIFICATION</scope>
</reference>
<name>A0A8C0VKA8_CYACU</name>
<dbReference type="CDD" id="cd18801">
    <property type="entry name" value="SF2_C_FANCM_Hef"/>
    <property type="match status" value="1"/>
</dbReference>
<keyword evidence="8" id="KW-0234">DNA repair</keyword>
<evidence type="ECO:0000256" key="10">
    <source>
        <dbReference type="ARBA" id="ARBA00058282"/>
    </source>
</evidence>
<dbReference type="InterPro" id="IPR039686">
    <property type="entry name" value="FANCM/Mph1-like_ID"/>
</dbReference>
<reference evidence="14" key="2">
    <citation type="submission" date="2025-09" db="UniProtKB">
        <authorList>
            <consortium name="Ensembl"/>
        </authorList>
    </citation>
    <scope>IDENTIFICATION</scope>
</reference>
<dbReference type="PANTHER" id="PTHR14025:SF20">
    <property type="entry name" value="FANCONI ANEMIA GROUP M PROTEIN"/>
    <property type="match status" value="1"/>
</dbReference>
<organism evidence="14 15">
    <name type="scientific">Cyanistes caeruleus</name>
    <name type="common">Eurasian blue tit</name>
    <name type="synonym">Parus caeruleus</name>
    <dbReference type="NCBI Taxonomy" id="156563"/>
    <lineage>
        <taxon>Eukaryota</taxon>
        <taxon>Metazoa</taxon>
        <taxon>Chordata</taxon>
        <taxon>Craniata</taxon>
        <taxon>Vertebrata</taxon>
        <taxon>Euteleostomi</taxon>
        <taxon>Archelosauria</taxon>
        <taxon>Archosauria</taxon>
        <taxon>Dinosauria</taxon>
        <taxon>Saurischia</taxon>
        <taxon>Theropoda</taxon>
        <taxon>Coelurosauria</taxon>
        <taxon>Aves</taxon>
        <taxon>Neognathae</taxon>
        <taxon>Neoaves</taxon>
        <taxon>Telluraves</taxon>
        <taxon>Australaves</taxon>
        <taxon>Passeriformes</taxon>
        <taxon>Paridae</taxon>
        <taxon>Cyanistes</taxon>
    </lineage>
</organism>
<evidence type="ECO:0000256" key="6">
    <source>
        <dbReference type="ARBA" id="ARBA00022806"/>
    </source>
</evidence>
<dbReference type="Pfam" id="PF00271">
    <property type="entry name" value="Helicase_C"/>
    <property type="match status" value="1"/>
</dbReference>
<dbReference type="InterPro" id="IPR011545">
    <property type="entry name" value="DEAD/DEAH_box_helicase_dom"/>
</dbReference>
<gene>
    <name evidence="14" type="primary">FANCM</name>
</gene>
<dbReference type="SUPFAM" id="SSF52540">
    <property type="entry name" value="P-loop containing nucleoside triphosphate hydrolases"/>
    <property type="match status" value="1"/>
</dbReference>
<dbReference type="Ensembl" id="ENSCCET00000037751.1">
    <property type="protein sequence ID" value="ENSCCEP00000025291.1"/>
    <property type="gene ID" value="ENSCCEG00000022327.1"/>
</dbReference>
<feature type="domain" description="Helicase C-terminal" evidence="13">
    <location>
        <begin position="388"/>
        <end position="555"/>
    </location>
</feature>
<dbReference type="GO" id="GO:0005634">
    <property type="term" value="C:nucleus"/>
    <property type="evidence" value="ECO:0007669"/>
    <property type="project" value="UniProtKB-SubCell"/>
</dbReference>
<dbReference type="PANTHER" id="PTHR14025">
    <property type="entry name" value="FANCONI ANEMIA GROUP M FANCM FAMILY MEMBER"/>
    <property type="match status" value="1"/>
</dbReference>
<evidence type="ECO:0000313" key="15">
    <source>
        <dbReference type="Proteomes" id="UP000694410"/>
    </source>
</evidence>
<accession>A0A8C0VKA8</accession>
<dbReference type="PROSITE" id="PS51192">
    <property type="entry name" value="HELICASE_ATP_BIND_1"/>
    <property type="match status" value="1"/>
</dbReference>
<dbReference type="GO" id="GO:0009378">
    <property type="term" value="F:four-way junction helicase activity"/>
    <property type="evidence" value="ECO:0007669"/>
    <property type="project" value="TreeGrafter"/>
</dbReference>
<keyword evidence="4" id="KW-0227">DNA damage</keyword>
<evidence type="ECO:0000256" key="9">
    <source>
        <dbReference type="ARBA" id="ARBA00023242"/>
    </source>
</evidence>
<evidence type="ECO:0000256" key="2">
    <source>
        <dbReference type="ARBA" id="ARBA00009889"/>
    </source>
</evidence>
<dbReference type="GO" id="GO:0016787">
    <property type="term" value="F:hydrolase activity"/>
    <property type="evidence" value="ECO:0007669"/>
    <property type="project" value="UniProtKB-KW"/>
</dbReference>
<dbReference type="InterPro" id="IPR001650">
    <property type="entry name" value="Helicase_C-like"/>
</dbReference>
<evidence type="ECO:0000256" key="7">
    <source>
        <dbReference type="ARBA" id="ARBA00022840"/>
    </source>
</evidence>
<dbReference type="PROSITE" id="PS51194">
    <property type="entry name" value="HELICASE_CTER"/>
    <property type="match status" value="1"/>
</dbReference>
<keyword evidence="7" id="KW-0067">ATP-binding</keyword>
<evidence type="ECO:0000256" key="8">
    <source>
        <dbReference type="ARBA" id="ARBA00023204"/>
    </source>
</evidence>
<feature type="domain" description="Helicase ATP-binding" evidence="12">
    <location>
        <begin position="42"/>
        <end position="210"/>
    </location>
</feature>
<dbReference type="GO" id="GO:0005524">
    <property type="term" value="F:ATP binding"/>
    <property type="evidence" value="ECO:0007669"/>
    <property type="project" value="UniProtKB-KW"/>
</dbReference>
<evidence type="ECO:0000259" key="13">
    <source>
        <dbReference type="PROSITE" id="PS51194"/>
    </source>
</evidence>
<dbReference type="SMART" id="SM00487">
    <property type="entry name" value="DEXDc"/>
    <property type="match status" value="1"/>
</dbReference>
<protein>
    <recommendedName>
        <fullName evidence="11">ATP-dependent RNA helicase FANCM</fullName>
    </recommendedName>
</protein>
<evidence type="ECO:0000256" key="3">
    <source>
        <dbReference type="ARBA" id="ARBA00022741"/>
    </source>
</evidence>
<dbReference type="SMART" id="SM00490">
    <property type="entry name" value="HELICc"/>
    <property type="match status" value="1"/>
</dbReference>
<dbReference type="GO" id="GO:0036297">
    <property type="term" value="P:interstrand cross-link repair"/>
    <property type="evidence" value="ECO:0007669"/>
    <property type="project" value="TreeGrafter"/>
</dbReference>
<proteinExistence type="inferred from homology"/>
<keyword evidence="6" id="KW-0347">Helicase</keyword>
<dbReference type="GO" id="GO:0043138">
    <property type="term" value="F:3'-5' DNA helicase activity"/>
    <property type="evidence" value="ECO:0007669"/>
    <property type="project" value="InterPro"/>
</dbReference>
<dbReference type="CDD" id="cd12091">
    <property type="entry name" value="FANCM_ID"/>
    <property type="match status" value="1"/>
</dbReference>
<dbReference type="Proteomes" id="UP000694410">
    <property type="component" value="Unplaced"/>
</dbReference>
<dbReference type="InterPro" id="IPR027417">
    <property type="entry name" value="P-loop_NTPase"/>
</dbReference>
<dbReference type="GO" id="GO:0045003">
    <property type="term" value="P:double-strand break repair via synthesis-dependent strand annealing"/>
    <property type="evidence" value="ECO:0007669"/>
    <property type="project" value="TreeGrafter"/>
</dbReference>
<evidence type="ECO:0000259" key="12">
    <source>
        <dbReference type="PROSITE" id="PS51192"/>
    </source>
</evidence>
<dbReference type="Pfam" id="PF00270">
    <property type="entry name" value="DEAD"/>
    <property type="match status" value="1"/>
</dbReference>
<comment type="function">
    <text evidence="10">DNA-dependent ATPase component of the Fanconi anemia (FA) core complex. Required for the normal activation of the FA pathway, leading to monoubiquitination of the FANCI-FANCD2 complex in response to DNA damage, cellular resistance to DNA cross-linking drugs, and prevention of chromosomal breakage. In complex with CENPS and CENPX, binds double-stranded DNA (dsDNA), fork-structured DNA (fsDNA) and Holliday junction substrates. Its ATP-dependent DNA branch migration activity can process branched DNA structures such as a movable replication fork. This activity is strongly stimulated in the presence of CENPS and CENPX. In complex with FAAP24, efficiently binds to single-strand DNA (ssDNA), splayed-arm DNA, and 3'-flap substrates. In vitro, on its own, strongly binds ssDNA oligomers and weakly fsDNA, but does not bind to dsDNA.</text>
</comment>
<dbReference type="GO" id="GO:0000400">
    <property type="term" value="F:four-way junction DNA binding"/>
    <property type="evidence" value="ECO:0007669"/>
    <property type="project" value="TreeGrafter"/>
</dbReference>
<dbReference type="FunFam" id="3.40.50.300:FF:000861">
    <property type="entry name" value="Fanconi anemia, complementation group M"/>
    <property type="match status" value="1"/>
</dbReference>
<comment type="similarity">
    <text evidence="2">Belongs to the DEAD box helicase family. DEAH subfamily. FANCM sub-subfamily.</text>
</comment>
<dbReference type="Gene3D" id="1.20.1320.20">
    <property type="entry name" value="hef helicase domain"/>
    <property type="match status" value="1"/>
</dbReference>
<evidence type="ECO:0000256" key="11">
    <source>
        <dbReference type="ARBA" id="ARBA00083245"/>
    </source>
</evidence>
<evidence type="ECO:0000256" key="4">
    <source>
        <dbReference type="ARBA" id="ARBA00022763"/>
    </source>
</evidence>
<dbReference type="FunFam" id="1.20.1320.20:FF:000001">
    <property type="entry name" value="Fanconi anemia, complementation group M"/>
    <property type="match status" value="1"/>
</dbReference>
<dbReference type="AlphaFoldDB" id="A0A8C0VKA8"/>
<dbReference type="Gene3D" id="3.40.50.300">
    <property type="entry name" value="P-loop containing nucleotide triphosphate hydrolases"/>
    <property type="match status" value="2"/>
</dbReference>
<evidence type="ECO:0000256" key="1">
    <source>
        <dbReference type="ARBA" id="ARBA00004123"/>
    </source>
</evidence>